<comment type="subcellular location">
    <subcellularLocation>
        <location evidence="1">Cell outer membrane</location>
        <topology evidence="1">Multi-pass membrane protein</topology>
    </subcellularLocation>
</comment>
<dbReference type="Proteomes" id="UP000325141">
    <property type="component" value="Unassembled WGS sequence"/>
</dbReference>
<keyword evidence="1 2" id="KW-0472">Membrane</keyword>
<dbReference type="SUPFAM" id="SSF56935">
    <property type="entry name" value="Porins"/>
    <property type="match status" value="1"/>
</dbReference>
<protein>
    <submittedName>
        <fullName evidence="5">TonB-dependent receptor plug domain-containing protein</fullName>
    </submittedName>
</protein>
<feature type="transmembrane region" description="Helical" evidence="2">
    <location>
        <begin position="37"/>
        <end position="59"/>
    </location>
</feature>
<keyword evidence="1 2" id="KW-0812">Transmembrane</keyword>
<keyword evidence="1" id="KW-1134">Transmembrane beta strand</keyword>
<keyword evidence="1" id="KW-0998">Cell outer membrane</keyword>
<feature type="domain" description="TonB-dependent receptor plug" evidence="4">
    <location>
        <begin position="534"/>
        <end position="612"/>
    </location>
</feature>
<accession>A0A5M6CSJ5</accession>
<dbReference type="Gene3D" id="2.170.130.10">
    <property type="entry name" value="TonB-dependent receptor, plug domain"/>
    <property type="match status" value="1"/>
</dbReference>
<dbReference type="InterPro" id="IPR008756">
    <property type="entry name" value="Peptidase_M56"/>
</dbReference>
<dbReference type="PANTHER" id="PTHR34978">
    <property type="entry name" value="POSSIBLE SENSOR-TRANSDUCER PROTEIN BLAR"/>
    <property type="match status" value="1"/>
</dbReference>
<evidence type="ECO:0000256" key="1">
    <source>
        <dbReference type="PROSITE-ProRule" id="PRU01360"/>
    </source>
</evidence>
<keyword evidence="5" id="KW-0675">Receptor</keyword>
<dbReference type="PANTHER" id="PTHR34978:SF3">
    <property type="entry name" value="SLR0241 PROTEIN"/>
    <property type="match status" value="1"/>
</dbReference>
<feature type="transmembrane region" description="Helical" evidence="2">
    <location>
        <begin position="266"/>
        <end position="284"/>
    </location>
</feature>
<evidence type="ECO:0000256" key="2">
    <source>
        <dbReference type="SAM" id="Phobius"/>
    </source>
</evidence>
<organism evidence="5 6">
    <name type="scientific">Paenimyroides baculatum</name>
    <dbReference type="NCBI Taxonomy" id="2608000"/>
    <lineage>
        <taxon>Bacteria</taxon>
        <taxon>Pseudomonadati</taxon>
        <taxon>Bacteroidota</taxon>
        <taxon>Flavobacteriia</taxon>
        <taxon>Flavobacteriales</taxon>
        <taxon>Flavobacteriaceae</taxon>
        <taxon>Paenimyroides</taxon>
    </lineage>
</organism>
<keyword evidence="6" id="KW-1185">Reference proteome</keyword>
<reference evidence="5 6" key="1">
    <citation type="submission" date="2019-09" db="EMBL/GenBank/DDBJ databases">
        <title>Genome sequence and assembly of Flavobacterium sp.</title>
        <authorList>
            <person name="Chhetri G."/>
        </authorList>
    </citation>
    <scope>NUCLEOTIDE SEQUENCE [LARGE SCALE GENOMIC DNA]</scope>
    <source>
        <strain evidence="5 6">SNL9</strain>
    </source>
</reference>
<dbReference type="Pfam" id="PF05569">
    <property type="entry name" value="Peptidase_M56"/>
    <property type="match status" value="1"/>
</dbReference>
<dbReference type="InterPro" id="IPR012910">
    <property type="entry name" value="Plug_dom"/>
</dbReference>
<dbReference type="GO" id="GO:0009279">
    <property type="term" value="C:cell outer membrane"/>
    <property type="evidence" value="ECO:0007669"/>
    <property type="project" value="UniProtKB-SubCell"/>
</dbReference>
<dbReference type="AlphaFoldDB" id="A0A5M6CSJ5"/>
<dbReference type="InterPro" id="IPR037066">
    <property type="entry name" value="Plug_dom_sf"/>
</dbReference>
<evidence type="ECO:0000259" key="3">
    <source>
        <dbReference type="Pfam" id="PF05569"/>
    </source>
</evidence>
<feature type="transmembrane region" description="Helical" evidence="2">
    <location>
        <begin position="7"/>
        <end position="25"/>
    </location>
</feature>
<dbReference type="PROSITE" id="PS52016">
    <property type="entry name" value="TONB_DEPENDENT_REC_3"/>
    <property type="match status" value="1"/>
</dbReference>
<dbReference type="InterPro" id="IPR039426">
    <property type="entry name" value="TonB-dep_rcpt-like"/>
</dbReference>
<keyword evidence="1" id="KW-0813">Transport</keyword>
<evidence type="ECO:0000259" key="4">
    <source>
        <dbReference type="Pfam" id="PF07715"/>
    </source>
</evidence>
<evidence type="ECO:0000313" key="6">
    <source>
        <dbReference type="Proteomes" id="UP000325141"/>
    </source>
</evidence>
<comment type="similarity">
    <text evidence="1">Belongs to the TonB-dependent receptor family.</text>
</comment>
<gene>
    <name evidence="5" type="ORF">F0460_06250</name>
</gene>
<dbReference type="EMBL" id="VWSG01000003">
    <property type="protein sequence ID" value="KAA5536025.1"/>
    <property type="molecule type" value="Genomic_DNA"/>
</dbReference>
<feature type="domain" description="Peptidase M56" evidence="3">
    <location>
        <begin position="147"/>
        <end position="253"/>
    </location>
</feature>
<comment type="caution">
    <text evidence="5">The sequence shown here is derived from an EMBL/GenBank/DDBJ whole genome shotgun (WGS) entry which is preliminary data.</text>
</comment>
<dbReference type="InterPro" id="IPR052173">
    <property type="entry name" value="Beta-lactam_resp_regulator"/>
</dbReference>
<feature type="transmembrane region" description="Helical" evidence="2">
    <location>
        <begin position="95"/>
        <end position="113"/>
    </location>
</feature>
<name>A0A5M6CSJ5_9FLAO</name>
<proteinExistence type="inferred from homology"/>
<keyword evidence="2" id="KW-1133">Transmembrane helix</keyword>
<dbReference type="RefSeq" id="WP_150011338.1">
    <property type="nucleotide sequence ID" value="NZ_VWSG01000003.1"/>
</dbReference>
<sequence length="736" mass="85543">MHPFLDYILKANLLLIFFGLFYLIFLKRETFYQLNRWYFIGSIIVSINAPLVTFTKTVFVEPIPVEYFTNDNETVFINEVVKEQSFLETIDLQPISVYLILFISSVLIIRKIYAVAKLYRSIKKLPSLGASNIKITADIKTVYSFYQWIVVPENFFQWQNHKIILDHESIHLNQKHTFDLILIELVAAVFWFNPLVKVMQRAINTNLEFIVDQKMIETTESVLYQKNLLQFQTKYAIQFVNSYSASEIKNRILQLNSKKSTNMKKLKFLLATPALVAFFALFQIETVAQVKESIEVQEVFENDEVEGSFYVMIHSKYDDDYYKRTVKMLREKCNLDITIDNLKRNKDGELTSIKISCKDDNQYFLNEKMQSNKPFEPFRLYVYKNDSGKYYIETVSEKNAKEKLASVPESDFFMLLDTVEKDLEILKNDRKTFDIVASKFPIVIDGILMNKNELKNFDTSRIQSVHIDAGNPEKGTIVNLSTNDKDNFGSRMFTFKLADDNTDKPSNKILINGKESTEEELRNYINKINQQRKDSLSSSNKMQVQKLNDKDTHVTIKGIGSSSNNKIVHIVDGKELNSGDFRKIHPSDIERIDVLKDKKSIEKYGDKAKDGVLLITTKGKKEVSFQQKTQALKARELSKQKKNHFIYVQKKDLSQHKQIVEKQRQKLLAKRKETVIVSNKKSDKKLLDDDYKTLTGIFNDVNKTVKEVEDENFKITSVRASITRKDGTKVELSEVY</sequence>
<dbReference type="Pfam" id="PF07715">
    <property type="entry name" value="Plug"/>
    <property type="match status" value="1"/>
</dbReference>
<evidence type="ECO:0000313" key="5">
    <source>
        <dbReference type="EMBL" id="KAA5536025.1"/>
    </source>
</evidence>